<gene>
    <name evidence="2" type="ORF">ACFP0N_27480</name>
</gene>
<dbReference type="EMBL" id="JBHSOD010000044">
    <property type="protein sequence ID" value="MFC5888714.1"/>
    <property type="molecule type" value="Genomic_DNA"/>
</dbReference>
<dbReference type="PANTHER" id="PTHR13696:SF99">
    <property type="entry name" value="COBYRINIC ACID AC-DIAMIDE SYNTHASE"/>
    <property type="match status" value="1"/>
</dbReference>
<name>A0ABW1F6I0_9ACTN</name>
<reference evidence="3" key="1">
    <citation type="journal article" date="2019" name="Int. J. Syst. Evol. Microbiol.">
        <title>The Global Catalogue of Microorganisms (GCM) 10K type strain sequencing project: providing services to taxonomists for standard genome sequencing and annotation.</title>
        <authorList>
            <consortium name="The Broad Institute Genomics Platform"/>
            <consortium name="The Broad Institute Genome Sequencing Center for Infectious Disease"/>
            <person name="Wu L."/>
            <person name="Ma J."/>
        </authorList>
    </citation>
    <scope>NUCLEOTIDE SEQUENCE [LARGE SCALE GENOMIC DNA]</scope>
    <source>
        <strain evidence="3">CGMCC 4.1469</strain>
    </source>
</reference>
<accession>A0ABW1F6I0</accession>
<dbReference type="Gene3D" id="3.40.50.300">
    <property type="entry name" value="P-loop containing nucleotide triphosphate hydrolases"/>
    <property type="match status" value="1"/>
</dbReference>
<dbReference type="InterPro" id="IPR050678">
    <property type="entry name" value="DNA_Partitioning_ATPase"/>
</dbReference>
<dbReference type="Pfam" id="PF13614">
    <property type="entry name" value="AAA_31"/>
    <property type="match status" value="1"/>
</dbReference>
<dbReference type="SUPFAM" id="SSF52540">
    <property type="entry name" value="P-loop containing nucleoside triphosphate hydrolases"/>
    <property type="match status" value="1"/>
</dbReference>
<keyword evidence="3" id="KW-1185">Reference proteome</keyword>
<comment type="caution">
    <text evidence="2">The sequence shown here is derived from an EMBL/GenBank/DDBJ whole genome shotgun (WGS) entry which is preliminary data.</text>
</comment>
<dbReference type="PANTHER" id="PTHR13696">
    <property type="entry name" value="P-LOOP CONTAINING NUCLEOSIDE TRIPHOSPHATE HYDROLASE"/>
    <property type="match status" value="1"/>
</dbReference>
<evidence type="ECO:0000313" key="3">
    <source>
        <dbReference type="Proteomes" id="UP001596067"/>
    </source>
</evidence>
<proteinExistence type="predicted"/>
<dbReference type="RefSeq" id="WP_345330343.1">
    <property type="nucleotide sequence ID" value="NZ_BAAAVH010000111.1"/>
</dbReference>
<dbReference type="CDD" id="cd02042">
    <property type="entry name" value="ParAB_family"/>
    <property type="match status" value="1"/>
</dbReference>
<protein>
    <submittedName>
        <fullName evidence="2">ParA family protein</fullName>
    </submittedName>
</protein>
<feature type="domain" description="AAA" evidence="1">
    <location>
        <begin position="31"/>
        <end position="209"/>
    </location>
</feature>
<dbReference type="InterPro" id="IPR027417">
    <property type="entry name" value="P-loop_NTPase"/>
</dbReference>
<dbReference type="Proteomes" id="UP001596067">
    <property type="component" value="Unassembled WGS sequence"/>
</dbReference>
<organism evidence="2 3">
    <name type="scientific">Kitasatospora aburaviensis</name>
    <dbReference type="NCBI Taxonomy" id="67265"/>
    <lineage>
        <taxon>Bacteria</taxon>
        <taxon>Bacillati</taxon>
        <taxon>Actinomycetota</taxon>
        <taxon>Actinomycetes</taxon>
        <taxon>Kitasatosporales</taxon>
        <taxon>Streptomycetaceae</taxon>
        <taxon>Kitasatospora</taxon>
    </lineage>
</organism>
<sequence>MTEPVEASAPLMVLDAPEVLPAAFLPYGPAVIANYFQKGGTGKTEVTRAMIEQAAKYGLPVVGIDLDPHANLTAGLGIDLVADEANLANLLTGRWRGSIKELLVKRSDNLFIVPSNIDMPLVEQDLQSVKFREERLRTAIQPLLDEGFLVVLDCPNNPGLLNDNALIAVSKEKGALDDVRRGLVMVVQLEGSSVHSLELLLDQVDSLNDNTRYEARLLGWVANLVEGNTRIAKKTRDSLGELPLHALGEIPKRTHAKDAWDAGQFVGEYDPKSDLLPLHRQICWNILRTLRA</sequence>
<evidence type="ECO:0000259" key="1">
    <source>
        <dbReference type="Pfam" id="PF13614"/>
    </source>
</evidence>
<evidence type="ECO:0000313" key="2">
    <source>
        <dbReference type="EMBL" id="MFC5888714.1"/>
    </source>
</evidence>
<dbReference type="InterPro" id="IPR025669">
    <property type="entry name" value="AAA_dom"/>
</dbReference>